<evidence type="ECO:0000313" key="10">
    <source>
        <dbReference type="Proteomes" id="UP000054903"/>
    </source>
</evidence>
<evidence type="ECO:0000256" key="5">
    <source>
        <dbReference type="ARBA" id="ARBA00022989"/>
    </source>
</evidence>
<evidence type="ECO:0000259" key="8">
    <source>
        <dbReference type="PROSITE" id="PS50928"/>
    </source>
</evidence>
<dbReference type="EMBL" id="FCNX02000004">
    <property type="protein sequence ID" value="SAK59973.1"/>
    <property type="molecule type" value="Genomic_DNA"/>
</dbReference>
<dbReference type="Gene3D" id="1.10.3720.10">
    <property type="entry name" value="MetI-like"/>
    <property type="match status" value="1"/>
</dbReference>
<keyword evidence="5 7" id="KW-1133">Transmembrane helix</keyword>
<dbReference type="PANTHER" id="PTHR30151:SF25">
    <property type="entry name" value="TAURINE TRANSPORT SYSTEM PERMEASE PROTEIN TAUC"/>
    <property type="match status" value="1"/>
</dbReference>
<comment type="caution">
    <text evidence="9">The sequence shown here is derived from an EMBL/GenBank/DDBJ whole genome shotgun (WGS) entry which is preliminary data.</text>
</comment>
<reference evidence="9" key="1">
    <citation type="submission" date="2016-01" db="EMBL/GenBank/DDBJ databases">
        <authorList>
            <person name="Peeters C."/>
        </authorList>
    </citation>
    <scope>NUCLEOTIDE SEQUENCE</scope>
    <source>
        <strain evidence="9">LMG 29320</strain>
    </source>
</reference>
<evidence type="ECO:0000256" key="7">
    <source>
        <dbReference type="RuleBase" id="RU363032"/>
    </source>
</evidence>
<proteinExistence type="inferred from homology"/>
<accession>A0A158AQF0</accession>
<keyword evidence="6 7" id="KW-0472">Membrane</keyword>
<dbReference type="InterPro" id="IPR000515">
    <property type="entry name" value="MetI-like"/>
</dbReference>
<gene>
    <name evidence="9" type="ORF">AWB77_02013</name>
</gene>
<feature type="transmembrane region" description="Helical" evidence="7">
    <location>
        <begin position="232"/>
        <end position="251"/>
    </location>
</feature>
<evidence type="ECO:0000313" key="9">
    <source>
        <dbReference type="EMBL" id="SAK59973.1"/>
    </source>
</evidence>
<dbReference type="GO" id="GO:0010438">
    <property type="term" value="P:cellular response to sulfur starvation"/>
    <property type="evidence" value="ECO:0007669"/>
    <property type="project" value="TreeGrafter"/>
</dbReference>
<dbReference type="GO" id="GO:0055085">
    <property type="term" value="P:transmembrane transport"/>
    <property type="evidence" value="ECO:0007669"/>
    <property type="project" value="InterPro"/>
</dbReference>
<dbReference type="PANTHER" id="PTHR30151">
    <property type="entry name" value="ALKANE SULFONATE ABC TRANSPORTER-RELATED, MEMBRANE SUBUNIT"/>
    <property type="match status" value="1"/>
</dbReference>
<comment type="similarity">
    <text evidence="7">Belongs to the binding-protein-dependent transport system permease family.</text>
</comment>
<dbReference type="CDD" id="cd06261">
    <property type="entry name" value="TM_PBP2"/>
    <property type="match status" value="1"/>
</dbReference>
<feature type="transmembrane region" description="Helical" evidence="7">
    <location>
        <begin position="168"/>
        <end position="187"/>
    </location>
</feature>
<comment type="subcellular location">
    <subcellularLocation>
        <location evidence="1 7">Cell membrane</location>
        <topology evidence="1 7">Multi-pass membrane protein</topology>
    </subcellularLocation>
</comment>
<dbReference type="Pfam" id="PF00528">
    <property type="entry name" value="BPD_transp_1"/>
    <property type="match status" value="1"/>
</dbReference>
<keyword evidence="10" id="KW-1185">Reference proteome</keyword>
<keyword evidence="4 7" id="KW-0812">Transmembrane</keyword>
<name>A0A158AQF0_9BURK</name>
<evidence type="ECO:0000256" key="4">
    <source>
        <dbReference type="ARBA" id="ARBA00022692"/>
    </source>
</evidence>
<protein>
    <submittedName>
        <fullName evidence="9">Taurine ABC transporter permease</fullName>
    </submittedName>
</protein>
<evidence type="ECO:0000256" key="6">
    <source>
        <dbReference type="ARBA" id="ARBA00023136"/>
    </source>
</evidence>
<evidence type="ECO:0000256" key="3">
    <source>
        <dbReference type="ARBA" id="ARBA00022475"/>
    </source>
</evidence>
<evidence type="ECO:0000256" key="1">
    <source>
        <dbReference type="ARBA" id="ARBA00004651"/>
    </source>
</evidence>
<evidence type="ECO:0000256" key="2">
    <source>
        <dbReference type="ARBA" id="ARBA00022448"/>
    </source>
</evidence>
<dbReference type="OrthoDB" id="258894at2"/>
<dbReference type="SUPFAM" id="SSF161098">
    <property type="entry name" value="MetI-like"/>
    <property type="match status" value="1"/>
</dbReference>
<feature type="transmembrane region" description="Helical" evidence="7">
    <location>
        <begin position="193"/>
        <end position="212"/>
    </location>
</feature>
<feature type="domain" description="ABC transmembrane type-1" evidence="8">
    <location>
        <begin position="75"/>
        <end position="259"/>
    </location>
</feature>
<dbReference type="AlphaFoldDB" id="A0A158AQF0"/>
<keyword evidence="2 7" id="KW-0813">Transport</keyword>
<feature type="transmembrane region" description="Helical" evidence="7">
    <location>
        <begin position="82"/>
        <end position="106"/>
    </location>
</feature>
<dbReference type="InterPro" id="IPR035906">
    <property type="entry name" value="MetI-like_sf"/>
</dbReference>
<keyword evidence="3" id="KW-1003">Cell membrane</keyword>
<feature type="transmembrane region" description="Helical" evidence="7">
    <location>
        <begin position="113"/>
        <end position="132"/>
    </location>
</feature>
<sequence>MRLINRHPGRTGSLMLLLLPFIVLVAVYFTGSSLRLQVNPDDKLLPSAAQMNNALDEYAFTEDKRTGEHLMLSDTLSSMKRLGIGLAASAAIALVFGIVTGSIPLAGATLSPFITVISMIPPLAVLPILFIVFGLDELSKVVLIVIGITPMMIRDLQQRTREIPEELWIKAQTLGASSWTLILRVIVPQLLPRLLIALRLALCSAWLFLIAAEAIASTDGLGYRIFLVRRYLAMDVILPYVAWITLLAWLIDEALRRLTRWAFPWYQEGRGGRA</sequence>
<feature type="transmembrane region" description="Helical" evidence="7">
    <location>
        <begin position="12"/>
        <end position="31"/>
    </location>
</feature>
<dbReference type="GO" id="GO:0005886">
    <property type="term" value="C:plasma membrane"/>
    <property type="evidence" value="ECO:0007669"/>
    <property type="project" value="UniProtKB-SubCell"/>
</dbReference>
<dbReference type="RefSeq" id="WP_061134253.1">
    <property type="nucleotide sequence ID" value="NZ_FCNX02000004.1"/>
</dbReference>
<dbReference type="STRING" id="1777138.AWB77_02013"/>
<dbReference type="Proteomes" id="UP000054903">
    <property type="component" value="Unassembled WGS sequence"/>
</dbReference>
<dbReference type="PROSITE" id="PS50928">
    <property type="entry name" value="ABC_TM1"/>
    <property type="match status" value="1"/>
</dbReference>
<organism evidence="9 10">
    <name type="scientific">Caballeronia fortuita</name>
    <dbReference type="NCBI Taxonomy" id="1777138"/>
    <lineage>
        <taxon>Bacteria</taxon>
        <taxon>Pseudomonadati</taxon>
        <taxon>Pseudomonadota</taxon>
        <taxon>Betaproteobacteria</taxon>
        <taxon>Burkholderiales</taxon>
        <taxon>Burkholderiaceae</taxon>
        <taxon>Caballeronia</taxon>
    </lineage>
</organism>